<evidence type="ECO:0000256" key="5">
    <source>
        <dbReference type="ARBA" id="ARBA00023136"/>
    </source>
</evidence>
<dbReference type="Proteomes" id="UP000241462">
    <property type="component" value="Unassembled WGS sequence"/>
</dbReference>
<feature type="compositionally biased region" description="Polar residues" evidence="6">
    <location>
        <begin position="230"/>
        <end position="260"/>
    </location>
</feature>
<feature type="transmembrane region" description="Helical" evidence="7">
    <location>
        <begin position="401"/>
        <end position="425"/>
    </location>
</feature>
<feature type="region of interest" description="Disordered" evidence="6">
    <location>
        <begin position="196"/>
        <end position="269"/>
    </location>
</feature>
<keyword evidence="10" id="KW-1185">Reference proteome</keyword>
<evidence type="ECO:0000256" key="2">
    <source>
        <dbReference type="ARBA" id="ARBA00022554"/>
    </source>
</evidence>
<dbReference type="PANTHER" id="PTHR46140">
    <property type="entry name" value="VACUOLAR TRANSPORTER CHAPERONE 1-RELATED"/>
    <property type="match status" value="1"/>
</dbReference>
<dbReference type="InterPro" id="IPR004331">
    <property type="entry name" value="SPX_dom"/>
</dbReference>
<evidence type="ECO:0000256" key="7">
    <source>
        <dbReference type="SAM" id="Phobius"/>
    </source>
</evidence>
<evidence type="ECO:0000259" key="8">
    <source>
        <dbReference type="PROSITE" id="PS51382"/>
    </source>
</evidence>
<dbReference type="EMBL" id="KZ678477">
    <property type="protein sequence ID" value="PSR82460.1"/>
    <property type="molecule type" value="Genomic_DNA"/>
</dbReference>
<sequence length="496" mass="55544">MKYGQNFEKESVPGWSLHNIDYNSLKHFIKVHTTKHEAKAKAIAIPGQPDTHLAKVETDLYHELCNQHDRAGLFVAAKADEISRRLQHLSDDINRFLLRCADADPDSIPRKRQLRYMRLEREVVRCGNDIQDLRRFVSAQAIAFRKLLKKYKKWTGSTTLGARFRENILSQPTSFTRKDFDPLQHTYEDILSTMRNSTPARSIPSSPGPEHEHVMDSANTSPRQSLRRVTIQTSTARTYSYPSDNEQPANYWNEYDNGSENGDMDDGYAIYVNPDEPGSPDFRAILHAFTRPFSKARSWVKSQRPEDQPLLVGQGRPDSTYGSIDSLPSATDSSYFTHPPGRLPPSRGNDSSTAVETDANEDMDIEAAYSSSEEFPAGYETHYASLPSVQDQRMHMYKDRVLFLATSGLFSMAFLLLGISTVLILTGRHKLRVEVDAGATLGSVISIGCGCTALALTLTRWDSMSIANRAVVTVTFITVFVLNGMLLVLVLGNTAL</sequence>
<dbReference type="PROSITE" id="PS51382">
    <property type="entry name" value="SPX"/>
    <property type="match status" value="1"/>
</dbReference>
<feature type="domain" description="SPX" evidence="8">
    <location>
        <begin position="1"/>
        <end position="165"/>
    </location>
</feature>
<accession>A0A2T3A426</accession>
<dbReference type="PANTHER" id="PTHR46140:SF1">
    <property type="entry name" value="VACUOLAR TRANSPORTER CHAPERONE COMPLEX SUBUNIT 4-RELATED"/>
    <property type="match status" value="1"/>
</dbReference>
<keyword evidence="4 7" id="KW-1133">Transmembrane helix</keyword>
<feature type="region of interest" description="Disordered" evidence="6">
    <location>
        <begin position="298"/>
        <end position="362"/>
    </location>
</feature>
<keyword evidence="5 7" id="KW-0472">Membrane</keyword>
<dbReference type="STRING" id="2025994.A0A2T3A426"/>
<evidence type="ECO:0000256" key="4">
    <source>
        <dbReference type="ARBA" id="ARBA00022989"/>
    </source>
</evidence>
<feature type="compositionally biased region" description="Polar residues" evidence="6">
    <location>
        <begin position="196"/>
        <end position="205"/>
    </location>
</feature>
<dbReference type="InParanoid" id="A0A2T3A426"/>
<feature type="compositionally biased region" description="Polar residues" evidence="6">
    <location>
        <begin position="320"/>
        <end position="336"/>
    </location>
</feature>
<organism evidence="9 10">
    <name type="scientific">Coniella lustricola</name>
    <dbReference type="NCBI Taxonomy" id="2025994"/>
    <lineage>
        <taxon>Eukaryota</taxon>
        <taxon>Fungi</taxon>
        <taxon>Dikarya</taxon>
        <taxon>Ascomycota</taxon>
        <taxon>Pezizomycotina</taxon>
        <taxon>Sordariomycetes</taxon>
        <taxon>Sordariomycetidae</taxon>
        <taxon>Diaporthales</taxon>
        <taxon>Schizoparmaceae</taxon>
        <taxon>Coniella</taxon>
    </lineage>
</organism>
<feature type="transmembrane region" description="Helical" evidence="7">
    <location>
        <begin position="470"/>
        <end position="491"/>
    </location>
</feature>
<dbReference type="GO" id="GO:0006799">
    <property type="term" value="P:polyphosphate biosynthetic process"/>
    <property type="evidence" value="ECO:0007669"/>
    <property type="project" value="UniProtKB-ARBA"/>
</dbReference>
<evidence type="ECO:0000256" key="1">
    <source>
        <dbReference type="ARBA" id="ARBA00004128"/>
    </source>
</evidence>
<evidence type="ECO:0000313" key="9">
    <source>
        <dbReference type="EMBL" id="PSR82460.1"/>
    </source>
</evidence>
<keyword evidence="2" id="KW-0926">Vacuole</keyword>
<evidence type="ECO:0000256" key="6">
    <source>
        <dbReference type="SAM" id="MobiDB-lite"/>
    </source>
</evidence>
<dbReference type="OrthoDB" id="5588846at2759"/>
<dbReference type="AlphaFoldDB" id="A0A2T3A426"/>
<gene>
    <name evidence="9" type="ORF">BD289DRAFT_14488</name>
</gene>
<feature type="transmembrane region" description="Helical" evidence="7">
    <location>
        <begin position="437"/>
        <end position="458"/>
    </location>
</feature>
<keyword evidence="3 7" id="KW-0812">Transmembrane</keyword>
<evidence type="ECO:0000256" key="3">
    <source>
        <dbReference type="ARBA" id="ARBA00022692"/>
    </source>
</evidence>
<evidence type="ECO:0000313" key="10">
    <source>
        <dbReference type="Proteomes" id="UP000241462"/>
    </source>
</evidence>
<dbReference type="CDD" id="cd14474">
    <property type="entry name" value="SPX_YDR089W"/>
    <property type="match status" value="1"/>
</dbReference>
<protein>
    <recommendedName>
        <fullName evidence="8">SPX domain-containing protein</fullName>
    </recommendedName>
</protein>
<reference evidence="9 10" key="1">
    <citation type="journal article" date="2018" name="Mycol. Prog.">
        <title>Coniella lustricola, a new species from submerged detritus.</title>
        <authorList>
            <person name="Raudabaugh D.B."/>
            <person name="Iturriaga T."/>
            <person name="Carver A."/>
            <person name="Mondo S."/>
            <person name="Pangilinan J."/>
            <person name="Lipzen A."/>
            <person name="He G."/>
            <person name="Amirebrahimi M."/>
            <person name="Grigoriev I.V."/>
            <person name="Miller A.N."/>
        </authorList>
    </citation>
    <scope>NUCLEOTIDE SEQUENCE [LARGE SCALE GENOMIC DNA]</scope>
    <source>
        <strain evidence="9 10">B22-T-1</strain>
    </source>
</reference>
<dbReference type="GO" id="GO:0005774">
    <property type="term" value="C:vacuolar membrane"/>
    <property type="evidence" value="ECO:0007669"/>
    <property type="project" value="UniProtKB-SubCell"/>
</dbReference>
<name>A0A2T3A426_9PEZI</name>
<comment type="subcellular location">
    <subcellularLocation>
        <location evidence="1">Vacuole membrane</location>
        <topology evidence="1">Multi-pass membrane protein</topology>
    </subcellularLocation>
</comment>
<proteinExistence type="predicted"/>
<dbReference type="InterPro" id="IPR051572">
    <property type="entry name" value="VTC_Complex_Subunit"/>
</dbReference>